<sequence length="170" mass="20096">MQEHTETREKALFYQIGTEKLIELSLATFGLYGLLWSYYNWQQLQRRDPGLNPPLRTLLSVVFQLDLYRRVHQQCRDDNETPRWHPYRVFALYLIFTLMPIWLLATGHPWGALVFMLTLLPNLLVNQAINLIHDKRMHFYAQNTELTGPEWATLIIGLVIWLTVMIRAIS</sequence>
<accession>A0ABV7VRD8</accession>
<name>A0ABV7VRD8_9GAMM</name>
<gene>
    <name evidence="2" type="ORF">ACFOMG_06500</name>
</gene>
<feature type="transmembrane region" description="Helical" evidence="1">
    <location>
        <begin position="87"/>
        <end position="105"/>
    </location>
</feature>
<keyword evidence="3" id="KW-1185">Reference proteome</keyword>
<feature type="transmembrane region" description="Helical" evidence="1">
    <location>
        <begin position="151"/>
        <end position="169"/>
    </location>
</feature>
<dbReference type="RefSeq" id="WP_376865531.1">
    <property type="nucleotide sequence ID" value="NZ_JBHRYB010000005.1"/>
</dbReference>
<comment type="caution">
    <text evidence="2">The sequence shown here is derived from an EMBL/GenBank/DDBJ whole genome shotgun (WGS) entry which is preliminary data.</text>
</comment>
<reference evidence="3" key="1">
    <citation type="journal article" date="2019" name="Int. J. Syst. Evol. Microbiol.">
        <title>The Global Catalogue of Microorganisms (GCM) 10K type strain sequencing project: providing services to taxonomists for standard genome sequencing and annotation.</title>
        <authorList>
            <consortium name="The Broad Institute Genomics Platform"/>
            <consortium name="The Broad Institute Genome Sequencing Center for Infectious Disease"/>
            <person name="Wu L."/>
            <person name="Ma J."/>
        </authorList>
    </citation>
    <scope>NUCLEOTIDE SEQUENCE [LARGE SCALE GENOMIC DNA]</scope>
    <source>
        <strain evidence="3">KCTC 42424</strain>
    </source>
</reference>
<dbReference type="Proteomes" id="UP001595722">
    <property type="component" value="Unassembled WGS sequence"/>
</dbReference>
<evidence type="ECO:0008006" key="4">
    <source>
        <dbReference type="Google" id="ProtNLM"/>
    </source>
</evidence>
<organism evidence="2 3">
    <name type="scientific">Bacterioplanoides pacificum</name>
    <dbReference type="NCBI Taxonomy" id="1171596"/>
    <lineage>
        <taxon>Bacteria</taxon>
        <taxon>Pseudomonadati</taxon>
        <taxon>Pseudomonadota</taxon>
        <taxon>Gammaproteobacteria</taxon>
        <taxon>Oceanospirillales</taxon>
        <taxon>Oceanospirillaceae</taxon>
        <taxon>Bacterioplanoides</taxon>
    </lineage>
</organism>
<dbReference type="EMBL" id="JBHRYB010000005">
    <property type="protein sequence ID" value="MFC3679759.1"/>
    <property type="molecule type" value="Genomic_DNA"/>
</dbReference>
<protein>
    <recommendedName>
        <fullName evidence="4">DUF4234 domain-containing protein</fullName>
    </recommendedName>
</protein>
<keyword evidence="1" id="KW-0812">Transmembrane</keyword>
<keyword evidence="1" id="KW-0472">Membrane</keyword>
<evidence type="ECO:0000256" key="1">
    <source>
        <dbReference type="SAM" id="Phobius"/>
    </source>
</evidence>
<feature type="transmembrane region" description="Helical" evidence="1">
    <location>
        <begin position="112"/>
        <end position="131"/>
    </location>
</feature>
<keyword evidence="1" id="KW-1133">Transmembrane helix</keyword>
<proteinExistence type="predicted"/>
<evidence type="ECO:0000313" key="2">
    <source>
        <dbReference type="EMBL" id="MFC3679759.1"/>
    </source>
</evidence>
<evidence type="ECO:0000313" key="3">
    <source>
        <dbReference type="Proteomes" id="UP001595722"/>
    </source>
</evidence>